<dbReference type="Proteomes" id="UP000499080">
    <property type="component" value="Unassembled WGS sequence"/>
</dbReference>
<sequence>MKFAKLLDKYAGIQKAAEVFKNHHAAARELGASGEKIIAALYGSSLKSSSLNEIRFTIFTKSLIQNNFNLATPPPIEEDARLHSWKAFLQVNL</sequence>
<comment type="caution">
    <text evidence="1">The sequence shown here is derived from an EMBL/GenBank/DDBJ whole genome shotgun (WGS) entry which is preliminary data.</text>
</comment>
<name>A0A4Y2TVW9_ARAVE</name>
<dbReference type="AlphaFoldDB" id="A0A4Y2TVW9"/>
<keyword evidence="2" id="KW-1185">Reference proteome</keyword>
<dbReference type="EMBL" id="BGPR01030816">
    <property type="protein sequence ID" value="GBO03560.1"/>
    <property type="molecule type" value="Genomic_DNA"/>
</dbReference>
<gene>
    <name evidence="1" type="ORF">AVEN_222071_1</name>
</gene>
<reference evidence="1 2" key="1">
    <citation type="journal article" date="2019" name="Sci. Rep.">
        <title>Orb-weaving spider Araneus ventricosus genome elucidates the spidroin gene catalogue.</title>
        <authorList>
            <person name="Kono N."/>
            <person name="Nakamura H."/>
            <person name="Ohtoshi R."/>
            <person name="Moran D.A.P."/>
            <person name="Shinohara A."/>
            <person name="Yoshida Y."/>
            <person name="Fujiwara M."/>
            <person name="Mori M."/>
            <person name="Tomita M."/>
            <person name="Arakawa K."/>
        </authorList>
    </citation>
    <scope>NUCLEOTIDE SEQUENCE [LARGE SCALE GENOMIC DNA]</scope>
</reference>
<evidence type="ECO:0000313" key="1">
    <source>
        <dbReference type="EMBL" id="GBO03560.1"/>
    </source>
</evidence>
<dbReference type="OrthoDB" id="8195485at2759"/>
<accession>A0A4Y2TVW9</accession>
<proteinExistence type="predicted"/>
<organism evidence="1 2">
    <name type="scientific">Araneus ventricosus</name>
    <name type="common">Orbweaver spider</name>
    <name type="synonym">Epeira ventricosa</name>
    <dbReference type="NCBI Taxonomy" id="182803"/>
    <lineage>
        <taxon>Eukaryota</taxon>
        <taxon>Metazoa</taxon>
        <taxon>Ecdysozoa</taxon>
        <taxon>Arthropoda</taxon>
        <taxon>Chelicerata</taxon>
        <taxon>Arachnida</taxon>
        <taxon>Araneae</taxon>
        <taxon>Araneomorphae</taxon>
        <taxon>Entelegynae</taxon>
        <taxon>Araneoidea</taxon>
        <taxon>Araneidae</taxon>
        <taxon>Araneus</taxon>
    </lineage>
</organism>
<protein>
    <submittedName>
        <fullName evidence="1">Uncharacterized protein</fullName>
    </submittedName>
</protein>
<evidence type="ECO:0000313" key="2">
    <source>
        <dbReference type="Proteomes" id="UP000499080"/>
    </source>
</evidence>